<reference evidence="6" key="1">
    <citation type="submission" date="2023-08" db="EMBL/GenBank/DDBJ databases">
        <title>Black Yeasts Isolated from many extreme environments.</title>
        <authorList>
            <person name="Coleine C."/>
            <person name="Stajich J.E."/>
            <person name="Selbmann L."/>
        </authorList>
    </citation>
    <scope>NUCLEOTIDE SEQUENCE</scope>
    <source>
        <strain evidence="6">CCFEE 5401</strain>
    </source>
</reference>
<dbReference type="GO" id="GO:0016042">
    <property type="term" value="P:lipid catabolic process"/>
    <property type="evidence" value="ECO:0007669"/>
    <property type="project" value="UniProtKB-KW"/>
</dbReference>
<evidence type="ECO:0000259" key="5">
    <source>
        <dbReference type="Pfam" id="PF05057"/>
    </source>
</evidence>
<feature type="domain" description="DUF676" evidence="5">
    <location>
        <begin position="27"/>
        <end position="227"/>
    </location>
</feature>
<dbReference type="Proteomes" id="UP001310890">
    <property type="component" value="Unassembled WGS sequence"/>
</dbReference>
<keyword evidence="4" id="KW-0812">Transmembrane</keyword>
<keyword evidence="4" id="KW-1133">Transmembrane helix</keyword>
<dbReference type="InterPro" id="IPR007751">
    <property type="entry name" value="DUF676_lipase-like"/>
</dbReference>
<organism evidence="6 7">
    <name type="scientific">Meristemomyces frigidus</name>
    <dbReference type="NCBI Taxonomy" id="1508187"/>
    <lineage>
        <taxon>Eukaryota</taxon>
        <taxon>Fungi</taxon>
        <taxon>Dikarya</taxon>
        <taxon>Ascomycota</taxon>
        <taxon>Pezizomycotina</taxon>
        <taxon>Dothideomycetes</taxon>
        <taxon>Dothideomycetidae</taxon>
        <taxon>Mycosphaerellales</taxon>
        <taxon>Teratosphaeriaceae</taxon>
        <taxon>Meristemomyces</taxon>
    </lineage>
</organism>
<dbReference type="AlphaFoldDB" id="A0AAN7TLT2"/>
<dbReference type="GO" id="GO:0005811">
    <property type="term" value="C:lipid droplet"/>
    <property type="evidence" value="ECO:0007669"/>
    <property type="project" value="TreeGrafter"/>
</dbReference>
<name>A0AAN7TLT2_9PEZI</name>
<feature type="region of interest" description="Disordered" evidence="3">
    <location>
        <begin position="362"/>
        <end position="415"/>
    </location>
</feature>
<proteinExistence type="inferred from homology"/>
<keyword evidence="2" id="KW-0443">Lipid metabolism</keyword>
<evidence type="ECO:0000256" key="4">
    <source>
        <dbReference type="SAM" id="Phobius"/>
    </source>
</evidence>
<dbReference type="Pfam" id="PF05057">
    <property type="entry name" value="DUF676"/>
    <property type="match status" value="1"/>
</dbReference>
<evidence type="ECO:0000313" key="7">
    <source>
        <dbReference type="Proteomes" id="UP001310890"/>
    </source>
</evidence>
<dbReference type="InterPro" id="IPR044294">
    <property type="entry name" value="Lipase-like"/>
</dbReference>
<feature type="compositionally biased region" description="Polar residues" evidence="3">
    <location>
        <begin position="1"/>
        <end position="14"/>
    </location>
</feature>
<dbReference type="PANTHER" id="PTHR12482">
    <property type="entry name" value="LIPASE ROG1-RELATED-RELATED"/>
    <property type="match status" value="1"/>
</dbReference>
<feature type="transmembrane region" description="Helical" evidence="4">
    <location>
        <begin position="292"/>
        <end position="313"/>
    </location>
</feature>
<dbReference type="SUPFAM" id="SSF53474">
    <property type="entry name" value="alpha/beta-Hydrolases"/>
    <property type="match status" value="1"/>
</dbReference>
<keyword evidence="4" id="KW-0472">Membrane</keyword>
<protein>
    <recommendedName>
        <fullName evidence="5">DUF676 domain-containing protein</fullName>
    </recommendedName>
</protein>
<feature type="compositionally biased region" description="Low complexity" evidence="3">
    <location>
        <begin position="379"/>
        <end position="399"/>
    </location>
</feature>
<accession>A0AAN7TLT2</accession>
<keyword evidence="2" id="KW-0442">Lipid degradation</keyword>
<dbReference type="GO" id="GO:0004622">
    <property type="term" value="F:phosphatidylcholine lysophospholipase activity"/>
    <property type="evidence" value="ECO:0007669"/>
    <property type="project" value="TreeGrafter"/>
</dbReference>
<feature type="region of interest" description="Disordered" evidence="3">
    <location>
        <begin position="1"/>
        <end position="22"/>
    </location>
</feature>
<dbReference type="Gene3D" id="3.40.50.1820">
    <property type="entry name" value="alpha/beta hydrolase"/>
    <property type="match status" value="1"/>
</dbReference>
<evidence type="ECO:0000313" key="6">
    <source>
        <dbReference type="EMBL" id="KAK5115289.1"/>
    </source>
</evidence>
<dbReference type="InterPro" id="IPR029058">
    <property type="entry name" value="AB_hydrolase_fold"/>
</dbReference>
<comment type="caution">
    <text evidence="6">The sequence shown here is derived from an EMBL/GenBank/DDBJ whole genome shotgun (WGS) entry which is preliminary data.</text>
</comment>
<dbReference type="EMBL" id="JAVRRL010000013">
    <property type="protein sequence ID" value="KAK5115289.1"/>
    <property type="molecule type" value="Genomic_DNA"/>
</dbReference>
<evidence type="ECO:0000256" key="2">
    <source>
        <dbReference type="ARBA" id="ARBA00022963"/>
    </source>
</evidence>
<dbReference type="PANTHER" id="PTHR12482:SF65">
    <property type="entry name" value="ESTERASE, PUTATIVE (AFU_ORTHOLOGUE AFUA_3G12320)-RELATED"/>
    <property type="match status" value="1"/>
</dbReference>
<sequence length="477" mass="53919">MPFWSSSPTKQSTRGMAPADELTQDASKATHLVVLIHGFWGNPSHLRHLRDTLAEQRADEGLYLLCPKSNRDNFTYDGIEVGAERITNEIQDTIKELQAHGAKLSKISVNGYSLGGLVARYVIGLLYNNSIFETLQPMNFATFATPHLGIRTPRNGYRAQIWNVLGSKTLSTSGQQMFLTDNFRGTGRPLLAVMADPSSIFVKGLSMFKQRSIYANTINDRSVPFYTSCVSAVDPYVDLEKVEVHPLQDQDQPIILDPRNPVSPRTQPVVKEPETWQERYILSRKTRESLPFYAFFFTMVPLFIPLFMINAGVQTYRSAQRVKLHEGGTLMDLKRYRMPLLEEAQKVEDRIMERFAGERTHLAEESPSGYLPTPPPEPSNASTMSNDSSDTTLLSSASTEQQKKQQQHNTSPWPTLALTDDQFEMIENLDKYVNFTKYPCHIQKVRHTHAAIVVRTANESFKEGRAVSGHWAKNFAN</sequence>
<comment type="similarity">
    <text evidence="1">Belongs to the putative lipase ROG1 family.</text>
</comment>
<gene>
    <name evidence="6" type="ORF">LTR62_001489</name>
</gene>
<dbReference type="GO" id="GO:0047372">
    <property type="term" value="F:monoacylglycerol lipase activity"/>
    <property type="evidence" value="ECO:0007669"/>
    <property type="project" value="TreeGrafter"/>
</dbReference>
<evidence type="ECO:0000256" key="3">
    <source>
        <dbReference type="SAM" id="MobiDB-lite"/>
    </source>
</evidence>
<evidence type="ECO:0000256" key="1">
    <source>
        <dbReference type="ARBA" id="ARBA00007920"/>
    </source>
</evidence>